<sequence>MLLRLSAFRRLGSLVLSGGLTRCCKRIKRGSVLHETCTLSRYASSEGLARDSDLVDLRSKSWRDVPEKTEGDAYVAD</sequence>
<protein>
    <submittedName>
        <fullName evidence="1">Uncharacterized protein</fullName>
    </submittedName>
</protein>
<evidence type="ECO:0000313" key="1">
    <source>
        <dbReference type="EMBL" id="TRM63142.1"/>
    </source>
</evidence>
<dbReference type="EMBL" id="VDMD01000010">
    <property type="protein sequence ID" value="TRM63142.1"/>
    <property type="molecule type" value="Genomic_DNA"/>
</dbReference>
<dbReference type="Proteomes" id="UP000320762">
    <property type="component" value="Unassembled WGS sequence"/>
</dbReference>
<name>A0A550CEC0_9AGAR</name>
<reference evidence="1 2" key="1">
    <citation type="journal article" date="2019" name="New Phytol.">
        <title>Comparative genomics reveals unique wood-decay strategies and fruiting body development in the Schizophyllaceae.</title>
        <authorList>
            <person name="Almasi E."/>
            <person name="Sahu N."/>
            <person name="Krizsan K."/>
            <person name="Balint B."/>
            <person name="Kovacs G.M."/>
            <person name="Kiss B."/>
            <person name="Cseklye J."/>
            <person name="Drula E."/>
            <person name="Henrissat B."/>
            <person name="Nagy I."/>
            <person name="Chovatia M."/>
            <person name="Adam C."/>
            <person name="LaButti K."/>
            <person name="Lipzen A."/>
            <person name="Riley R."/>
            <person name="Grigoriev I.V."/>
            <person name="Nagy L.G."/>
        </authorList>
    </citation>
    <scope>NUCLEOTIDE SEQUENCE [LARGE SCALE GENOMIC DNA]</scope>
    <source>
        <strain evidence="1 2">NL-1724</strain>
    </source>
</reference>
<gene>
    <name evidence="1" type="ORF">BD626DRAFT_495644</name>
</gene>
<dbReference type="AlphaFoldDB" id="A0A550CEC0"/>
<evidence type="ECO:0000313" key="2">
    <source>
        <dbReference type="Proteomes" id="UP000320762"/>
    </source>
</evidence>
<comment type="caution">
    <text evidence="1">The sequence shown here is derived from an EMBL/GenBank/DDBJ whole genome shotgun (WGS) entry which is preliminary data.</text>
</comment>
<proteinExistence type="predicted"/>
<accession>A0A550CEC0</accession>
<keyword evidence="2" id="KW-1185">Reference proteome</keyword>
<organism evidence="1 2">
    <name type="scientific">Schizophyllum amplum</name>
    <dbReference type="NCBI Taxonomy" id="97359"/>
    <lineage>
        <taxon>Eukaryota</taxon>
        <taxon>Fungi</taxon>
        <taxon>Dikarya</taxon>
        <taxon>Basidiomycota</taxon>
        <taxon>Agaricomycotina</taxon>
        <taxon>Agaricomycetes</taxon>
        <taxon>Agaricomycetidae</taxon>
        <taxon>Agaricales</taxon>
        <taxon>Schizophyllaceae</taxon>
        <taxon>Schizophyllum</taxon>
    </lineage>
</organism>